<gene>
    <name evidence="1" type="ORF">LCGC14_1490110</name>
</gene>
<sequence length="44" mass="5115">MKAKSTSEIEARALDALVGYGTDAFWNVFINIWEKPIFNHMKRD</sequence>
<protein>
    <submittedName>
        <fullName evidence="1">Uncharacterized protein</fullName>
    </submittedName>
</protein>
<accession>A0A0F9J7M2</accession>
<organism evidence="1">
    <name type="scientific">marine sediment metagenome</name>
    <dbReference type="NCBI Taxonomy" id="412755"/>
    <lineage>
        <taxon>unclassified sequences</taxon>
        <taxon>metagenomes</taxon>
        <taxon>ecological metagenomes</taxon>
    </lineage>
</organism>
<dbReference type="AlphaFoldDB" id="A0A0F9J7M2"/>
<proteinExistence type="predicted"/>
<dbReference type="EMBL" id="LAZR01010706">
    <property type="protein sequence ID" value="KKM65553.1"/>
    <property type="molecule type" value="Genomic_DNA"/>
</dbReference>
<reference evidence="1" key="1">
    <citation type="journal article" date="2015" name="Nature">
        <title>Complex archaea that bridge the gap between prokaryotes and eukaryotes.</title>
        <authorList>
            <person name="Spang A."/>
            <person name="Saw J.H."/>
            <person name="Jorgensen S.L."/>
            <person name="Zaremba-Niedzwiedzka K."/>
            <person name="Martijn J."/>
            <person name="Lind A.E."/>
            <person name="van Eijk R."/>
            <person name="Schleper C."/>
            <person name="Guy L."/>
            <person name="Ettema T.J."/>
        </authorList>
    </citation>
    <scope>NUCLEOTIDE SEQUENCE</scope>
</reference>
<comment type="caution">
    <text evidence="1">The sequence shown here is derived from an EMBL/GenBank/DDBJ whole genome shotgun (WGS) entry which is preliminary data.</text>
</comment>
<evidence type="ECO:0000313" key="1">
    <source>
        <dbReference type="EMBL" id="KKM65553.1"/>
    </source>
</evidence>
<name>A0A0F9J7M2_9ZZZZ</name>